<dbReference type="CDD" id="cd07067">
    <property type="entry name" value="HP_PGM_like"/>
    <property type="match status" value="1"/>
</dbReference>
<organism evidence="2 3">
    <name type="scientific">Chitinophaga horti</name>
    <dbReference type="NCBI Taxonomy" id="2920382"/>
    <lineage>
        <taxon>Bacteria</taxon>
        <taxon>Pseudomonadati</taxon>
        <taxon>Bacteroidota</taxon>
        <taxon>Chitinophagia</taxon>
        <taxon>Chitinophagales</taxon>
        <taxon>Chitinophagaceae</taxon>
        <taxon>Chitinophaga</taxon>
    </lineage>
</organism>
<keyword evidence="1" id="KW-0378">Hydrolase</keyword>
<dbReference type="PANTHER" id="PTHR46517:SF1">
    <property type="entry name" value="FRUCTOSE-2,6-BISPHOSPHATASE TIGAR"/>
    <property type="match status" value="1"/>
</dbReference>
<evidence type="ECO:0000313" key="2">
    <source>
        <dbReference type="EMBL" id="UYQ94469.1"/>
    </source>
</evidence>
<dbReference type="RefSeq" id="WP_264282351.1">
    <property type="nucleotide sequence ID" value="NZ_CP107006.1"/>
</dbReference>
<dbReference type="Gene3D" id="3.40.50.1240">
    <property type="entry name" value="Phosphoglycerate mutase-like"/>
    <property type="match status" value="1"/>
</dbReference>
<dbReference type="SUPFAM" id="SSF53254">
    <property type="entry name" value="Phosphoglycerate mutase-like"/>
    <property type="match status" value="1"/>
</dbReference>
<dbReference type="PROSITE" id="PS00175">
    <property type="entry name" value="PG_MUTASE"/>
    <property type="match status" value="1"/>
</dbReference>
<keyword evidence="3" id="KW-1185">Reference proteome</keyword>
<dbReference type="Proteomes" id="UP001162741">
    <property type="component" value="Chromosome"/>
</dbReference>
<dbReference type="SMART" id="SM00855">
    <property type="entry name" value="PGAM"/>
    <property type="match status" value="1"/>
</dbReference>
<reference evidence="2" key="1">
    <citation type="submission" date="2022-10" db="EMBL/GenBank/DDBJ databases">
        <title>Chitinophaga sp. nov., isolated from soil.</title>
        <authorList>
            <person name="Jeon C.O."/>
        </authorList>
    </citation>
    <scope>NUCLEOTIDE SEQUENCE</scope>
    <source>
        <strain evidence="2">R8</strain>
    </source>
</reference>
<dbReference type="InterPro" id="IPR001345">
    <property type="entry name" value="PG/BPGM_mutase_AS"/>
</dbReference>
<accession>A0ABY6J855</accession>
<dbReference type="PANTHER" id="PTHR46517">
    <property type="entry name" value="FRUCTOSE-2,6-BISPHOSPHATASE TIGAR"/>
    <property type="match status" value="1"/>
</dbReference>
<proteinExistence type="predicted"/>
<evidence type="ECO:0000313" key="3">
    <source>
        <dbReference type="Proteomes" id="UP001162741"/>
    </source>
</evidence>
<dbReference type="Pfam" id="PF00300">
    <property type="entry name" value="His_Phos_1"/>
    <property type="match status" value="1"/>
</dbReference>
<dbReference type="InterPro" id="IPR051695">
    <property type="entry name" value="Phosphoglycerate_Mutase"/>
</dbReference>
<dbReference type="InterPro" id="IPR029033">
    <property type="entry name" value="His_PPase_superfam"/>
</dbReference>
<sequence length="208" mass="23410">MEKEIYIIRHGETDFNRLGIVQGRGVNSDLNPKGIAQGEAFYEYYKHIPFDKVYTSSLKRTHQTVKKFIDSNLPWEQLDGLDELSFGVWEGADNKGDWQTAFADVNACWLKGECDRAFENGESPNQAALRLKAAMDTIVANTEEKTVLVCMHGRALLILLCLLYETPLSQMSTYGHQNTGLYRVQYANGKYKVLQVNDAAHLAALSVV</sequence>
<dbReference type="InterPro" id="IPR013078">
    <property type="entry name" value="His_Pase_superF_clade-1"/>
</dbReference>
<name>A0ABY6J855_9BACT</name>
<evidence type="ECO:0000256" key="1">
    <source>
        <dbReference type="ARBA" id="ARBA00022801"/>
    </source>
</evidence>
<dbReference type="EMBL" id="CP107006">
    <property type="protein sequence ID" value="UYQ94469.1"/>
    <property type="molecule type" value="Genomic_DNA"/>
</dbReference>
<gene>
    <name evidence="2" type="ORF">MKQ68_05115</name>
</gene>
<protein>
    <submittedName>
        <fullName evidence="2">Histidine phosphatase family protein</fullName>
    </submittedName>
</protein>